<protein>
    <submittedName>
        <fullName evidence="2">Uncharacterized protein</fullName>
    </submittedName>
</protein>
<gene>
    <name evidence="2" type="ORF">LCGC14_2591440</name>
</gene>
<feature type="region of interest" description="Disordered" evidence="1">
    <location>
        <begin position="125"/>
        <end position="146"/>
    </location>
</feature>
<reference evidence="2" key="1">
    <citation type="journal article" date="2015" name="Nature">
        <title>Complex archaea that bridge the gap between prokaryotes and eukaryotes.</title>
        <authorList>
            <person name="Spang A."/>
            <person name="Saw J.H."/>
            <person name="Jorgensen S.L."/>
            <person name="Zaremba-Niedzwiedzka K."/>
            <person name="Martijn J."/>
            <person name="Lind A.E."/>
            <person name="van Eijk R."/>
            <person name="Schleper C."/>
            <person name="Guy L."/>
            <person name="Ettema T.J."/>
        </authorList>
    </citation>
    <scope>NUCLEOTIDE SEQUENCE</scope>
</reference>
<evidence type="ECO:0000256" key="1">
    <source>
        <dbReference type="SAM" id="MobiDB-lite"/>
    </source>
</evidence>
<sequence length="146" mass="14718">VSYRVIVTGDEFTTEVGTDHATNGLYIDSHDSDQAGGTQWVTKVTDILSAEPDNGADKVTVTTTTTNRDTATMVTGAIGDYATGGNEIGTVNLHADTLVSGSGMTCSTPSPNFLISNSTPAVPTGGRVGTASATGHVGTASATGHN</sequence>
<comment type="caution">
    <text evidence="2">The sequence shown here is derived from an EMBL/GenBank/DDBJ whole genome shotgun (WGS) entry which is preliminary data.</text>
</comment>
<accession>A0A0F9ABT2</accession>
<name>A0A0F9ABT2_9ZZZZ</name>
<dbReference type="AlphaFoldDB" id="A0A0F9ABT2"/>
<proteinExistence type="predicted"/>
<feature type="non-terminal residue" evidence="2">
    <location>
        <position position="1"/>
    </location>
</feature>
<evidence type="ECO:0000313" key="2">
    <source>
        <dbReference type="EMBL" id="KKL06900.1"/>
    </source>
</evidence>
<organism evidence="2">
    <name type="scientific">marine sediment metagenome</name>
    <dbReference type="NCBI Taxonomy" id="412755"/>
    <lineage>
        <taxon>unclassified sequences</taxon>
        <taxon>metagenomes</taxon>
        <taxon>ecological metagenomes</taxon>
    </lineage>
</organism>
<dbReference type="EMBL" id="LAZR01043511">
    <property type="protein sequence ID" value="KKL06900.1"/>
    <property type="molecule type" value="Genomic_DNA"/>
</dbReference>